<dbReference type="InterPro" id="IPR001789">
    <property type="entry name" value="Sig_transdc_resp-reg_receiver"/>
</dbReference>
<dbReference type="OrthoDB" id="1646880at2"/>
<dbReference type="STRING" id="1335309.GA0116948_109157"/>
<dbReference type="Pfam" id="PF04397">
    <property type="entry name" value="LytTR"/>
    <property type="match status" value="1"/>
</dbReference>
<dbReference type="GO" id="GO:0000156">
    <property type="term" value="F:phosphorelay response regulator activity"/>
    <property type="evidence" value="ECO:0007669"/>
    <property type="project" value="InterPro"/>
</dbReference>
<dbReference type="PANTHER" id="PTHR37299">
    <property type="entry name" value="TRANSCRIPTIONAL REGULATOR-RELATED"/>
    <property type="match status" value="1"/>
</dbReference>
<reference evidence="4 5" key="1">
    <citation type="submission" date="2016-08" db="EMBL/GenBank/DDBJ databases">
        <authorList>
            <person name="Seilhamer J.J."/>
        </authorList>
    </citation>
    <scope>NUCLEOTIDE SEQUENCE [LARGE SCALE GENOMIC DNA]</scope>
    <source>
        <strain evidence="4 5">A37T2</strain>
    </source>
</reference>
<gene>
    <name evidence="4" type="ORF">GA0116948_109157</name>
</gene>
<dbReference type="SUPFAM" id="SSF52172">
    <property type="entry name" value="CheY-like"/>
    <property type="match status" value="1"/>
</dbReference>
<dbReference type="Gene3D" id="3.40.50.2300">
    <property type="match status" value="1"/>
</dbReference>
<proteinExistence type="predicted"/>
<dbReference type="Pfam" id="PF00072">
    <property type="entry name" value="Response_reg"/>
    <property type="match status" value="1"/>
</dbReference>
<dbReference type="PROSITE" id="PS50930">
    <property type="entry name" value="HTH_LYTTR"/>
    <property type="match status" value="1"/>
</dbReference>
<dbReference type="InterPro" id="IPR046947">
    <property type="entry name" value="LytR-like"/>
</dbReference>
<organism evidence="4 5">
    <name type="scientific">Chitinophaga costaii</name>
    <dbReference type="NCBI Taxonomy" id="1335309"/>
    <lineage>
        <taxon>Bacteria</taxon>
        <taxon>Pseudomonadati</taxon>
        <taxon>Bacteroidota</taxon>
        <taxon>Chitinophagia</taxon>
        <taxon>Chitinophagales</taxon>
        <taxon>Chitinophagaceae</taxon>
        <taxon>Chitinophaga</taxon>
    </lineage>
</organism>
<dbReference type="InterPro" id="IPR007492">
    <property type="entry name" value="LytTR_DNA-bd_dom"/>
</dbReference>
<evidence type="ECO:0000259" key="2">
    <source>
        <dbReference type="PROSITE" id="PS50110"/>
    </source>
</evidence>
<evidence type="ECO:0000256" key="1">
    <source>
        <dbReference type="PROSITE-ProRule" id="PRU00169"/>
    </source>
</evidence>
<dbReference type="EMBL" id="FMAR01000009">
    <property type="protein sequence ID" value="SCC46442.1"/>
    <property type="molecule type" value="Genomic_DNA"/>
</dbReference>
<accession>A0A1C4ESK7</accession>
<dbReference type="PROSITE" id="PS50110">
    <property type="entry name" value="RESPONSE_REGULATORY"/>
    <property type="match status" value="1"/>
</dbReference>
<dbReference type="AlphaFoldDB" id="A0A1C4ESK7"/>
<feature type="domain" description="HTH LytTR-type" evidence="3">
    <location>
        <begin position="146"/>
        <end position="249"/>
    </location>
</feature>
<sequence>MSNIKAAIVDDEVRNIHILRNILENYCKDVTVVGEAQNIHDAAEMIKNNPIDVLFLDIEMPPHNGFQLLEMFPVLNFEVIFITAFQEYALQAIKFAALDYLLKPIKVSEVEDALEKVKKSKKGRLNELASILKDYVKNNDNAFSKIVIPVNDGYNVIDLKDIIYCEAFDSYTKIQLINNVSHLISKSLKEYEEMLSDKGFYRVHKSFLINIHHIVKIIKGLGTSVIMSDQKNIPISSRKKDEFFSQLKGVINL</sequence>
<dbReference type="Gene3D" id="2.40.50.1020">
    <property type="entry name" value="LytTr DNA-binding domain"/>
    <property type="match status" value="1"/>
</dbReference>
<dbReference type="SMART" id="SM00850">
    <property type="entry name" value="LytTR"/>
    <property type="match status" value="1"/>
</dbReference>
<protein>
    <submittedName>
        <fullName evidence="4">Two component transcriptional regulator, LytTR family</fullName>
    </submittedName>
</protein>
<keyword evidence="5" id="KW-1185">Reference proteome</keyword>
<dbReference type="GO" id="GO:0003677">
    <property type="term" value="F:DNA binding"/>
    <property type="evidence" value="ECO:0007669"/>
    <property type="project" value="InterPro"/>
</dbReference>
<dbReference type="SMART" id="SM00448">
    <property type="entry name" value="REC"/>
    <property type="match status" value="1"/>
</dbReference>
<dbReference type="InterPro" id="IPR011006">
    <property type="entry name" value="CheY-like_superfamily"/>
</dbReference>
<name>A0A1C4ESK7_9BACT</name>
<dbReference type="PANTHER" id="PTHR37299:SF1">
    <property type="entry name" value="STAGE 0 SPORULATION PROTEIN A HOMOLOG"/>
    <property type="match status" value="1"/>
</dbReference>
<evidence type="ECO:0000313" key="5">
    <source>
        <dbReference type="Proteomes" id="UP000242818"/>
    </source>
</evidence>
<dbReference type="RefSeq" id="WP_089713214.1">
    <property type="nucleotide sequence ID" value="NZ_FMAR01000009.1"/>
</dbReference>
<keyword evidence="1" id="KW-0597">Phosphoprotein</keyword>
<dbReference type="Proteomes" id="UP000242818">
    <property type="component" value="Unassembled WGS sequence"/>
</dbReference>
<feature type="modified residue" description="4-aspartylphosphate" evidence="1">
    <location>
        <position position="57"/>
    </location>
</feature>
<feature type="domain" description="Response regulatory" evidence="2">
    <location>
        <begin position="5"/>
        <end position="118"/>
    </location>
</feature>
<evidence type="ECO:0000313" key="4">
    <source>
        <dbReference type="EMBL" id="SCC46442.1"/>
    </source>
</evidence>
<evidence type="ECO:0000259" key="3">
    <source>
        <dbReference type="PROSITE" id="PS50930"/>
    </source>
</evidence>